<gene>
    <name evidence="1" type="ORF">PoB_006092700</name>
</gene>
<accession>A0AAV4CRB6</accession>
<sequence length="75" mass="8428">MAFQRDCTFLRWQHSNPRAPDRERNTPLCHAAPIPESTFGPGSHGGRFQAQSILRTQSQFDESIVLPIPPQNGDL</sequence>
<protein>
    <submittedName>
        <fullName evidence="1">Uncharacterized protein</fullName>
    </submittedName>
</protein>
<keyword evidence="2" id="KW-1185">Reference proteome</keyword>
<comment type="caution">
    <text evidence="1">The sequence shown here is derived from an EMBL/GenBank/DDBJ whole genome shotgun (WGS) entry which is preliminary data.</text>
</comment>
<proteinExistence type="predicted"/>
<organism evidence="1 2">
    <name type="scientific">Plakobranchus ocellatus</name>
    <dbReference type="NCBI Taxonomy" id="259542"/>
    <lineage>
        <taxon>Eukaryota</taxon>
        <taxon>Metazoa</taxon>
        <taxon>Spiralia</taxon>
        <taxon>Lophotrochozoa</taxon>
        <taxon>Mollusca</taxon>
        <taxon>Gastropoda</taxon>
        <taxon>Heterobranchia</taxon>
        <taxon>Euthyneura</taxon>
        <taxon>Panpulmonata</taxon>
        <taxon>Sacoglossa</taxon>
        <taxon>Placobranchoidea</taxon>
        <taxon>Plakobranchidae</taxon>
        <taxon>Plakobranchus</taxon>
    </lineage>
</organism>
<dbReference type="Proteomes" id="UP000735302">
    <property type="component" value="Unassembled WGS sequence"/>
</dbReference>
<reference evidence="1 2" key="1">
    <citation type="journal article" date="2021" name="Elife">
        <title>Chloroplast acquisition without the gene transfer in kleptoplastic sea slugs, Plakobranchus ocellatus.</title>
        <authorList>
            <person name="Maeda T."/>
            <person name="Takahashi S."/>
            <person name="Yoshida T."/>
            <person name="Shimamura S."/>
            <person name="Takaki Y."/>
            <person name="Nagai Y."/>
            <person name="Toyoda A."/>
            <person name="Suzuki Y."/>
            <person name="Arimoto A."/>
            <person name="Ishii H."/>
            <person name="Satoh N."/>
            <person name="Nishiyama T."/>
            <person name="Hasebe M."/>
            <person name="Maruyama T."/>
            <person name="Minagawa J."/>
            <person name="Obokata J."/>
            <person name="Shigenobu S."/>
        </authorList>
    </citation>
    <scope>NUCLEOTIDE SEQUENCE [LARGE SCALE GENOMIC DNA]</scope>
</reference>
<evidence type="ECO:0000313" key="1">
    <source>
        <dbReference type="EMBL" id="GFO34422.1"/>
    </source>
</evidence>
<dbReference type="AlphaFoldDB" id="A0AAV4CRB6"/>
<name>A0AAV4CRB6_9GAST</name>
<evidence type="ECO:0000313" key="2">
    <source>
        <dbReference type="Proteomes" id="UP000735302"/>
    </source>
</evidence>
<dbReference type="EMBL" id="BLXT01006897">
    <property type="protein sequence ID" value="GFO34422.1"/>
    <property type="molecule type" value="Genomic_DNA"/>
</dbReference>